<dbReference type="GO" id="GO:0005524">
    <property type="term" value="F:ATP binding"/>
    <property type="evidence" value="ECO:0007669"/>
    <property type="project" value="UniProtKB-KW"/>
</dbReference>
<reference evidence="15 16" key="1">
    <citation type="journal article" date="2009" name="Int. J. Syst. Evol. Microbiol.">
        <title>Paenibacillus contaminans sp. nov., isolated from a contaminated laboratory plate.</title>
        <authorList>
            <person name="Chou J.H."/>
            <person name="Lee J.H."/>
            <person name="Lin M.C."/>
            <person name="Chang P.S."/>
            <person name="Arun A.B."/>
            <person name="Young C.C."/>
            <person name="Chen W.M."/>
        </authorList>
    </citation>
    <scope>NUCLEOTIDE SEQUENCE [LARGE SCALE GENOMIC DNA]</scope>
    <source>
        <strain evidence="15 16">CKOBP-6</strain>
    </source>
</reference>
<accession>A0A329MMS2</accession>
<keyword evidence="9" id="KW-0067">ATP-binding</keyword>
<dbReference type="RefSeq" id="WP_113031202.1">
    <property type="nucleotide sequence ID" value="NZ_QMFB01000006.1"/>
</dbReference>
<evidence type="ECO:0000313" key="16">
    <source>
        <dbReference type="Proteomes" id="UP000250369"/>
    </source>
</evidence>
<keyword evidence="4" id="KW-1003">Cell membrane</keyword>
<evidence type="ECO:0000256" key="6">
    <source>
        <dbReference type="ARBA" id="ARBA00022679"/>
    </source>
</evidence>
<dbReference type="Pfam" id="PF06580">
    <property type="entry name" value="His_kinase"/>
    <property type="match status" value="1"/>
</dbReference>
<name>A0A329MMS2_9BACL</name>
<dbReference type="PROSITE" id="PS50885">
    <property type="entry name" value="HAMP"/>
    <property type="match status" value="1"/>
</dbReference>
<keyword evidence="5" id="KW-0597">Phosphoprotein</keyword>
<keyword evidence="6" id="KW-0808">Transferase</keyword>
<feature type="transmembrane region" description="Helical" evidence="12">
    <location>
        <begin position="594"/>
        <end position="615"/>
    </location>
</feature>
<keyword evidence="11 12" id="KW-0472">Membrane</keyword>
<dbReference type="SUPFAM" id="SSF158472">
    <property type="entry name" value="HAMP domain-like"/>
    <property type="match status" value="1"/>
</dbReference>
<dbReference type="GO" id="GO:0005886">
    <property type="term" value="C:plasma membrane"/>
    <property type="evidence" value="ECO:0007669"/>
    <property type="project" value="UniProtKB-SubCell"/>
</dbReference>
<dbReference type="InterPro" id="IPR005467">
    <property type="entry name" value="His_kinase_dom"/>
</dbReference>
<feature type="domain" description="HAMP" evidence="14">
    <location>
        <begin position="618"/>
        <end position="672"/>
    </location>
</feature>
<evidence type="ECO:0000256" key="7">
    <source>
        <dbReference type="ARBA" id="ARBA00022741"/>
    </source>
</evidence>
<dbReference type="EC" id="2.7.13.3" evidence="3"/>
<evidence type="ECO:0000256" key="3">
    <source>
        <dbReference type="ARBA" id="ARBA00012438"/>
    </source>
</evidence>
<dbReference type="SUPFAM" id="SSF55874">
    <property type="entry name" value="ATPase domain of HSP90 chaperone/DNA topoisomerase II/histidine kinase"/>
    <property type="match status" value="1"/>
</dbReference>
<evidence type="ECO:0000256" key="2">
    <source>
        <dbReference type="ARBA" id="ARBA00004651"/>
    </source>
</evidence>
<keyword evidence="10" id="KW-0902">Two-component regulatory system</keyword>
<dbReference type="SMART" id="SM00304">
    <property type="entry name" value="HAMP"/>
    <property type="match status" value="1"/>
</dbReference>
<dbReference type="PANTHER" id="PTHR34220:SF7">
    <property type="entry name" value="SENSOR HISTIDINE KINASE YPDA"/>
    <property type="match status" value="1"/>
</dbReference>
<evidence type="ECO:0000256" key="5">
    <source>
        <dbReference type="ARBA" id="ARBA00022553"/>
    </source>
</evidence>
<dbReference type="Gene3D" id="3.30.450.20">
    <property type="entry name" value="PAS domain"/>
    <property type="match status" value="2"/>
</dbReference>
<evidence type="ECO:0000256" key="4">
    <source>
        <dbReference type="ARBA" id="ARBA00022475"/>
    </source>
</evidence>
<dbReference type="InterPro" id="IPR003594">
    <property type="entry name" value="HATPase_dom"/>
</dbReference>
<evidence type="ECO:0000256" key="11">
    <source>
        <dbReference type="ARBA" id="ARBA00023136"/>
    </source>
</evidence>
<evidence type="ECO:0000256" key="10">
    <source>
        <dbReference type="ARBA" id="ARBA00023012"/>
    </source>
</evidence>
<evidence type="ECO:0000259" key="13">
    <source>
        <dbReference type="PROSITE" id="PS50109"/>
    </source>
</evidence>
<comment type="catalytic activity">
    <reaction evidence="1">
        <text>ATP + protein L-histidine = ADP + protein N-phospho-L-histidine.</text>
        <dbReference type="EC" id="2.7.13.3"/>
    </reaction>
</comment>
<dbReference type="InterPro" id="IPR010559">
    <property type="entry name" value="Sig_transdc_His_kin_internal"/>
</dbReference>
<dbReference type="Gene3D" id="1.10.8.500">
    <property type="entry name" value="HAMP domain in histidine kinase"/>
    <property type="match status" value="1"/>
</dbReference>
<feature type="transmembrane region" description="Helical" evidence="12">
    <location>
        <begin position="323"/>
        <end position="345"/>
    </location>
</feature>
<keyword evidence="8" id="KW-0418">Kinase</keyword>
<keyword evidence="16" id="KW-1185">Reference proteome</keyword>
<keyword evidence="12" id="KW-0812">Transmembrane</keyword>
<comment type="caution">
    <text evidence="15">The sequence shown here is derived from an EMBL/GenBank/DDBJ whole genome shotgun (WGS) entry which is preliminary data.</text>
</comment>
<dbReference type="Gene3D" id="3.30.565.10">
    <property type="entry name" value="Histidine kinase-like ATPase, C-terminal domain"/>
    <property type="match status" value="1"/>
</dbReference>
<dbReference type="OrthoDB" id="2483506at2"/>
<dbReference type="GO" id="GO:0000155">
    <property type="term" value="F:phosphorelay sensor kinase activity"/>
    <property type="evidence" value="ECO:0007669"/>
    <property type="project" value="InterPro"/>
</dbReference>
<dbReference type="PANTHER" id="PTHR34220">
    <property type="entry name" value="SENSOR HISTIDINE KINASE YPDA"/>
    <property type="match status" value="1"/>
</dbReference>
<evidence type="ECO:0000313" key="15">
    <source>
        <dbReference type="EMBL" id="RAV20922.1"/>
    </source>
</evidence>
<organism evidence="15 16">
    <name type="scientific">Paenibacillus contaminans</name>
    <dbReference type="NCBI Taxonomy" id="450362"/>
    <lineage>
        <taxon>Bacteria</taxon>
        <taxon>Bacillati</taxon>
        <taxon>Bacillota</taxon>
        <taxon>Bacilli</taxon>
        <taxon>Bacillales</taxon>
        <taxon>Paenibacillaceae</taxon>
        <taxon>Paenibacillus</taxon>
    </lineage>
</organism>
<evidence type="ECO:0000256" key="12">
    <source>
        <dbReference type="SAM" id="Phobius"/>
    </source>
</evidence>
<dbReference type="Proteomes" id="UP000250369">
    <property type="component" value="Unassembled WGS sequence"/>
</dbReference>
<dbReference type="CDD" id="cd06225">
    <property type="entry name" value="HAMP"/>
    <property type="match status" value="1"/>
</dbReference>
<dbReference type="PROSITE" id="PS50109">
    <property type="entry name" value="HIS_KIN"/>
    <property type="match status" value="1"/>
</dbReference>
<evidence type="ECO:0000256" key="9">
    <source>
        <dbReference type="ARBA" id="ARBA00022840"/>
    </source>
</evidence>
<protein>
    <recommendedName>
        <fullName evidence="3">histidine kinase</fullName>
        <ecNumber evidence="3">2.7.13.3</ecNumber>
    </recommendedName>
</protein>
<keyword evidence="12" id="KW-1133">Transmembrane helix</keyword>
<dbReference type="InterPro" id="IPR036890">
    <property type="entry name" value="HATPase_C_sf"/>
</dbReference>
<dbReference type="Pfam" id="PF02518">
    <property type="entry name" value="HATPase_c"/>
    <property type="match status" value="1"/>
</dbReference>
<gene>
    <name evidence="15" type="ORF">DQG23_12585</name>
</gene>
<feature type="domain" description="Histidine kinase" evidence="13">
    <location>
        <begin position="791"/>
        <end position="895"/>
    </location>
</feature>
<dbReference type="InterPro" id="IPR003660">
    <property type="entry name" value="HAMP_dom"/>
</dbReference>
<dbReference type="InterPro" id="IPR050640">
    <property type="entry name" value="Bact_2-comp_sensor_kinase"/>
</dbReference>
<dbReference type="EMBL" id="QMFB01000006">
    <property type="protein sequence ID" value="RAV20922.1"/>
    <property type="molecule type" value="Genomic_DNA"/>
</dbReference>
<proteinExistence type="predicted"/>
<keyword evidence="7" id="KW-0547">Nucleotide-binding</keyword>
<evidence type="ECO:0000259" key="14">
    <source>
        <dbReference type="PROSITE" id="PS50885"/>
    </source>
</evidence>
<dbReference type="AlphaFoldDB" id="A0A329MMS2"/>
<comment type="subcellular location">
    <subcellularLocation>
        <location evidence="2">Cell membrane</location>
        <topology evidence="2">Multi-pass membrane protein</topology>
    </subcellularLocation>
</comment>
<sequence>MSSIRSKLVTFTLLLGLIVYSSTAAVSYYLSLQKVGEEKAKQLAGIQEQASLNIATVFEQAEKIALLLSENNDLLNEVTGRGADALQEWSRVESIETNLFRMNLTFTPIIESIQLSEKSGNVYVSANPYFLTSDEWRTLNFFRLPQFYEAMAGRSEAWLPPPVFPSTGTVGRLSDQDVVFKDRFVYIKHLTNNIAVTITVNYRSMQSLIAGDSVFRYELQPVLPSNPPAKGEGTARFGLAVVASSEDSEGTRMTANNRQALLIAVLALMLSTFAAALLFVRGLMQPIAEIKRQIEDVKKFDTVSSVLNYRAGRIRPLSFRVKIFVFLAVVYVAGASVLFTINYAYASRLIKHNLEQYYTEYVVQSGKWMEATLRSSEQVLNTVVSDSKLQHFFTAAGSTDEMRNEFKKFFSYRHVLSKNINYINLYDSRGELLFSTVNSFLNEGSIQTRNVYPSLQQTSGETIYVNENKDPFGDHVITAAKKIYDSGSSPRIIGYYMFAVNERELEIMNNSFGLSSLDFLVTESNGTVIYSKNKELVGKPWPNYWTVTGGASAITEQKIDGRNTVVMHEEMNKTNWSFISVIDSAETFRGAKDVLLVNGFALLAVLLTLFVLIYFMSRRIARPMLELNRHIRVVMDNKFEKTTVPVFAEKDEIGELAAHIRAMIHKIQEQMHYIYDVEVRNREIQLDYKKAELSSLLQQISPHFLYNTLETIRWMSMEMTNGENKVTRIIRALSVYLRSGVHAGTRMVTVKEELAHVRAYLYIQQIRLGGKLQIKWAVEDGLEQVPIVRFVLQPIVENALMHGIDGKETQAYLLIRIVKKDGKLVIGVTDNGAGIEPERLEAIHANLKDDSAGESVGLRNISRRLSLLYGDEAYLRIESVIGRWTRVSLALPLKRNEENGQMEQTAASHE</sequence>
<evidence type="ECO:0000256" key="1">
    <source>
        <dbReference type="ARBA" id="ARBA00000085"/>
    </source>
</evidence>
<dbReference type="Pfam" id="PF00672">
    <property type="entry name" value="HAMP"/>
    <property type="match status" value="1"/>
</dbReference>
<evidence type="ECO:0000256" key="8">
    <source>
        <dbReference type="ARBA" id="ARBA00022777"/>
    </source>
</evidence>
<feature type="transmembrane region" description="Helical" evidence="12">
    <location>
        <begin position="261"/>
        <end position="284"/>
    </location>
</feature>